<proteinExistence type="predicted"/>
<gene>
    <name evidence="2" type="ORF">LCGC14_1602140</name>
</gene>
<organism evidence="2">
    <name type="scientific">marine sediment metagenome</name>
    <dbReference type="NCBI Taxonomy" id="412755"/>
    <lineage>
        <taxon>unclassified sequences</taxon>
        <taxon>metagenomes</taxon>
        <taxon>ecological metagenomes</taxon>
    </lineage>
</organism>
<evidence type="ECO:0008006" key="3">
    <source>
        <dbReference type="Google" id="ProtNLM"/>
    </source>
</evidence>
<sequence>MKLLDKLNTLLRRNAKVEVRATTDRKNHPVAEIKVDGDLTHRFPSTSRVSKALEVMTPIQLQERLDGGQYFFVNGILFDFRDGAYGGFVHTDEGIDALKDVIGIRGRDDSRLAHNDQGTARLSKIWSTKKIQVPGMDNGGAFDSRLTFSWNPFIETVRSSFDIVRLICLNGMTGLTSLFSAKIPLVNRWEEHLDIANKQIQNKLYSMLGDRFHNMSIERATLADCLRLETHARARLDDHDWATGSTNKGSSREQLRNIAKIVSPELHLSKYYKGPSFQDRRLAAQLPSHLTMFDAYNIATEIASHTGQTSNSSDHALDKFANELVFDRSDRSMHAARFGGPSQASFSDTDTAFFGDTEDE</sequence>
<comment type="caution">
    <text evidence="2">The sequence shown here is derived from an EMBL/GenBank/DDBJ whole genome shotgun (WGS) entry which is preliminary data.</text>
</comment>
<evidence type="ECO:0000313" key="2">
    <source>
        <dbReference type="EMBL" id="KKM24733.1"/>
    </source>
</evidence>
<feature type="region of interest" description="Disordered" evidence="1">
    <location>
        <begin position="337"/>
        <end position="360"/>
    </location>
</feature>
<dbReference type="EMBL" id="LAZR01012861">
    <property type="protein sequence ID" value="KKM24733.1"/>
    <property type="molecule type" value="Genomic_DNA"/>
</dbReference>
<name>A0A0F9KRH5_9ZZZZ</name>
<dbReference type="AlphaFoldDB" id="A0A0F9KRH5"/>
<accession>A0A0F9KRH5</accession>
<reference evidence="2" key="1">
    <citation type="journal article" date="2015" name="Nature">
        <title>Complex archaea that bridge the gap between prokaryotes and eukaryotes.</title>
        <authorList>
            <person name="Spang A."/>
            <person name="Saw J.H."/>
            <person name="Jorgensen S.L."/>
            <person name="Zaremba-Niedzwiedzka K."/>
            <person name="Martijn J."/>
            <person name="Lind A.E."/>
            <person name="van Eijk R."/>
            <person name="Schleper C."/>
            <person name="Guy L."/>
            <person name="Ettema T.J."/>
        </authorList>
    </citation>
    <scope>NUCLEOTIDE SEQUENCE</scope>
</reference>
<protein>
    <recommendedName>
        <fullName evidence="3">DUF932 domain-containing protein</fullName>
    </recommendedName>
</protein>
<evidence type="ECO:0000256" key="1">
    <source>
        <dbReference type="SAM" id="MobiDB-lite"/>
    </source>
</evidence>